<keyword evidence="4 6" id="KW-0067">ATP-binding</keyword>
<dbReference type="GO" id="GO:0005524">
    <property type="term" value="F:ATP binding"/>
    <property type="evidence" value="ECO:0007669"/>
    <property type="project" value="UniProtKB-KW"/>
</dbReference>
<evidence type="ECO:0000256" key="4">
    <source>
        <dbReference type="ARBA" id="ARBA00022840"/>
    </source>
</evidence>
<protein>
    <submittedName>
        <fullName evidence="6">Sugar ABC transporter ATP-binding protein</fullName>
    </submittedName>
</protein>
<keyword evidence="2" id="KW-0677">Repeat</keyword>
<dbReference type="PANTHER" id="PTHR43790:SF9">
    <property type="entry name" value="GALACTOFURANOSE TRANSPORTER ATP-BINDING PROTEIN YTFR"/>
    <property type="match status" value="1"/>
</dbReference>
<accession>A0ABP8Q754</accession>
<dbReference type="InterPro" id="IPR003593">
    <property type="entry name" value="AAA+_ATPase"/>
</dbReference>
<gene>
    <name evidence="6" type="ORF">GCM10023191_044270</name>
</gene>
<feature type="domain" description="ABC transporter" evidence="5">
    <location>
        <begin position="27"/>
        <end position="265"/>
    </location>
</feature>
<comment type="caution">
    <text evidence="6">The sequence shown here is derived from an EMBL/GenBank/DDBJ whole genome shotgun (WGS) entry which is preliminary data.</text>
</comment>
<organism evidence="6 7">
    <name type="scientific">Actinoallomurus oryzae</name>
    <dbReference type="NCBI Taxonomy" id="502180"/>
    <lineage>
        <taxon>Bacteria</taxon>
        <taxon>Bacillati</taxon>
        <taxon>Actinomycetota</taxon>
        <taxon>Actinomycetes</taxon>
        <taxon>Streptosporangiales</taxon>
        <taxon>Thermomonosporaceae</taxon>
        <taxon>Actinoallomurus</taxon>
    </lineage>
</organism>
<dbReference type="Pfam" id="PF00005">
    <property type="entry name" value="ABC_tran"/>
    <property type="match status" value="2"/>
</dbReference>
<evidence type="ECO:0000256" key="2">
    <source>
        <dbReference type="ARBA" id="ARBA00022737"/>
    </source>
</evidence>
<evidence type="ECO:0000256" key="1">
    <source>
        <dbReference type="ARBA" id="ARBA00022448"/>
    </source>
</evidence>
<dbReference type="InterPro" id="IPR017871">
    <property type="entry name" value="ABC_transporter-like_CS"/>
</dbReference>
<dbReference type="CDD" id="cd03215">
    <property type="entry name" value="ABC_Carb_Monos_II"/>
    <property type="match status" value="1"/>
</dbReference>
<proteinExistence type="predicted"/>
<dbReference type="Gene3D" id="3.40.50.300">
    <property type="entry name" value="P-loop containing nucleotide triphosphate hydrolases"/>
    <property type="match status" value="2"/>
</dbReference>
<evidence type="ECO:0000313" key="6">
    <source>
        <dbReference type="EMBL" id="GAA4498667.1"/>
    </source>
</evidence>
<name>A0ABP8Q754_9ACTN</name>
<dbReference type="InterPro" id="IPR003439">
    <property type="entry name" value="ABC_transporter-like_ATP-bd"/>
</dbReference>
<keyword evidence="3" id="KW-0547">Nucleotide-binding</keyword>
<dbReference type="InterPro" id="IPR050107">
    <property type="entry name" value="ABC_carbohydrate_import_ATPase"/>
</dbReference>
<dbReference type="InterPro" id="IPR027417">
    <property type="entry name" value="P-loop_NTPase"/>
</dbReference>
<keyword evidence="7" id="KW-1185">Reference proteome</keyword>
<dbReference type="RefSeq" id="WP_345466678.1">
    <property type="nucleotide sequence ID" value="NZ_BAABHF010000024.1"/>
</dbReference>
<evidence type="ECO:0000259" key="5">
    <source>
        <dbReference type="PROSITE" id="PS50893"/>
    </source>
</evidence>
<reference evidence="7" key="1">
    <citation type="journal article" date="2019" name="Int. J. Syst. Evol. Microbiol.">
        <title>The Global Catalogue of Microorganisms (GCM) 10K type strain sequencing project: providing services to taxonomists for standard genome sequencing and annotation.</title>
        <authorList>
            <consortium name="The Broad Institute Genomics Platform"/>
            <consortium name="The Broad Institute Genome Sequencing Center for Infectious Disease"/>
            <person name="Wu L."/>
            <person name="Ma J."/>
        </authorList>
    </citation>
    <scope>NUCLEOTIDE SEQUENCE [LARGE SCALE GENOMIC DNA]</scope>
    <source>
        <strain evidence="7">JCM 17933</strain>
    </source>
</reference>
<dbReference type="CDD" id="cd03216">
    <property type="entry name" value="ABC_Carb_Monos_I"/>
    <property type="match status" value="1"/>
</dbReference>
<dbReference type="PROSITE" id="PS50893">
    <property type="entry name" value="ABC_TRANSPORTER_2"/>
    <property type="match status" value="2"/>
</dbReference>
<dbReference type="EMBL" id="BAABHF010000024">
    <property type="protein sequence ID" value="GAA4498667.1"/>
    <property type="molecule type" value="Genomic_DNA"/>
</dbReference>
<feature type="domain" description="ABC transporter" evidence="5">
    <location>
        <begin position="275"/>
        <end position="518"/>
    </location>
</feature>
<dbReference type="PANTHER" id="PTHR43790">
    <property type="entry name" value="CARBOHYDRATE TRANSPORT ATP-BINDING PROTEIN MG119-RELATED"/>
    <property type="match status" value="1"/>
</dbReference>
<dbReference type="PROSITE" id="PS00211">
    <property type="entry name" value="ABC_TRANSPORTER_1"/>
    <property type="match status" value="1"/>
</dbReference>
<evidence type="ECO:0000313" key="7">
    <source>
        <dbReference type="Proteomes" id="UP001500503"/>
    </source>
</evidence>
<dbReference type="Proteomes" id="UP001500503">
    <property type="component" value="Unassembled WGS sequence"/>
</dbReference>
<sequence>MTERDEGIEDTAPAVTPSDDKGLVTELRVAGISKRFAGVRALNDVTLDFAGGAVTALMGENGAGKSTLIKIINGDYLPDEGEIILDGEPLNLHSPADARHAGIRVIPQEPEIVPHVSVAENVYLGTLPRRAGRALDRATLNRRVRADLERLGFERVIDPDTLGSRLTPAQRQLVEILRALTTDAKVIAFDEPTSSLSEHEVEALFALIRRLREDGLAVIYVSHRMQEIFQLADHIAVLRDGGLVGVREAAETDENEIVRMMVGRDLSAMFSREHSATGDVVLEVDNLTSDDVQDISLTVHAGEVVALAGLVGAGRSELAGALVGDLPIRSGEVRVEGRRVRLRQPGDAVRAGMGYAPEERKAQALLLERSVRDNTSLVVLDRLRRFRFVRRAEERRLTREYVDRLNVRTPDIEHEVRKLSGGNQQKVVLARWLARKPKVLILDEPTRGIDVGAKAEIYHLIDDLARSGVAVLVISSELPEVLGLADRIIVMQNGRITGELDRADASEEAILGLAMAEDLTTSLSEGQQ</sequence>
<dbReference type="SMART" id="SM00382">
    <property type="entry name" value="AAA"/>
    <property type="match status" value="2"/>
</dbReference>
<keyword evidence="1" id="KW-0813">Transport</keyword>
<dbReference type="SUPFAM" id="SSF52540">
    <property type="entry name" value="P-loop containing nucleoside triphosphate hydrolases"/>
    <property type="match status" value="2"/>
</dbReference>
<evidence type="ECO:0000256" key="3">
    <source>
        <dbReference type="ARBA" id="ARBA00022741"/>
    </source>
</evidence>